<feature type="active site" description="Proton acceptor" evidence="5">
    <location>
        <position position="64"/>
    </location>
</feature>
<gene>
    <name evidence="8" type="ORF">SAMN04488541_101915</name>
</gene>
<evidence type="ECO:0000256" key="5">
    <source>
        <dbReference type="PIRSR" id="PIRSR600888-1"/>
    </source>
</evidence>
<evidence type="ECO:0000256" key="3">
    <source>
        <dbReference type="ARBA" id="ARBA00012098"/>
    </source>
</evidence>
<keyword evidence="9" id="KW-1185">Reference proteome</keyword>
<evidence type="ECO:0000256" key="1">
    <source>
        <dbReference type="ARBA" id="ARBA00001298"/>
    </source>
</evidence>
<dbReference type="PANTHER" id="PTHR21047:SF2">
    <property type="entry name" value="THYMIDINE DIPHOSPHO-4-KETO-RHAMNOSE 3,5-EPIMERASE"/>
    <property type="match status" value="1"/>
</dbReference>
<dbReference type="InterPro" id="IPR000888">
    <property type="entry name" value="RmlC-like"/>
</dbReference>
<dbReference type="STRING" id="1003.SAMN04488541_101915"/>
<dbReference type="OrthoDB" id="9800680at2"/>
<dbReference type="EMBL" id="FONY01000019">
    <property type="protein sequence ID" value="SFF18138.1"/>
    <property type="molecule type" value="Genomic_DNA"/>
</dbReference>
<comment type="similarity">
    <text evidence="7">Belongs to the dTDP-4-dehydrorhamnose 3,5-epimerase family.</text>
</comment>
<comment type="pathway">
    <text evidence="7">Carbohydrate biosynthesis; dTDP-L-rhamnose biosynthesis.</text>
</comment>
<proteinExistence type="inferred from homology"/>
<feature type="site" description="Participates in a stacking interaction with the thymidine ring of dTDP-4-oxo-6-deoxyglucose" evidence="6">
    <location>
        <position position="140"/>
    </location>
</feature>
<comment type="subunit">
    <text evidence="7">Homodimer.</text>
</comment>
<dbReference type="GO" id="GO:0008830">
    <property type="term" value="F:dTDP-4-dehydrorhamnose 3,5-epimerase activity"/>
    <property type="evidence" value="ECO:0007669"/>
    <property type="project" value="UniProtKB-UniRule"/>
</dbReference>
<comment type="catalytic activity">
    <reaction evidence="1 7">
        <text>dTDP-4-dehydro-6-deoxy-alpha-D-glucose = dTDP-4-dehydro-beta-L-rhamnose</text>
        <dbReference type="Rhea" id="RHEA:16969"/>
        <dbReference type="ChEBI" id="CHEBI:57649"/>
        <dbReference type="ChEBI" id="CHEBI:62830"/>
        <dbReference type="EC" id="5.1.3.13"/>
    </reaction>
</comment>
<evidence type="ECO:0000256" key="7">
    <source>
        <dbReference type="RuleBase" id="RU364069"/>
    </source>
</evidence>
<dbReference type="EC" id="5.1.3.13" evidence="3 7"/>
<accession>A0A1I2GLL5</accession>
<feature type="active site" description="Proton donor" evidence="5">
    <location>
        <position position="134"/>
    </location>
</feature>
<evidence type="ECO:0000256" key="4">
    <source>
        <dbReference type="ARBA" id="ARBA00019595"/>
    </source>
</evidence>
<dbReference type="PANTHER" id="PTHR21047">
    <property type="entry name" value="DTDP-6-DEOXY-D-GLUCOSE-3,5 EPIMERASE"/>
    <property type="match status" value="1"/>
</dbReference>
<evidence type="ECO:0000313" key="9">
    <source>
        <dbReference type="Proteomes" id="UP000199513"/>
    </source>
</evidence>
<dbReference type="GO" id="GO:0000271">
    <property type="term" value="P:polysaccharide biosynthetic process"/>
    <property type="evidence" value="ECO:0007669"/>
    <property type="project" value="TreeGrafter"/>
</dbReference>
<comment type="function">
    <text evidence="2 7">Catalyzes the epimerization of the C3' and C5'positions of dTDP-6-deoxy-D-xylo-4-hexulose, forming dTDP-6-deoxy-L-lyxo-4-hexulose.</text>
</comment>
<organism evidence="8 9">
    <name type="scientific">Thermoflexibacter ruber</name>
    <dbReference type="NCBI Taxonomy" id="1003"/>
    <lineage>
        <taxon>Bacteria</taxon>
        <taxon>Pseudomonadati</taxon>
        <taxon>Bacteroidota</taxon>
        <taxon>Cytophagia</taxon>
        <taxon>Cytophagales</taxon>
        <taxon>Thermoflexibacteraceae</taxon>
        <taxon>Thermoflexibacter</taxon>
    </lineage>
</organism>
<dbReference type="Gene3D" id="2.60.120.10">
    <property type="entry name" value="Jelly Rolls"/>
    <property type="match status" value="1"/>
</dbReference>
<dbReference type="Proteomes" id="UP000199513">
    <property type="component" value="Unassembled WGS sequence"/>
</dbReference>
<dbReference type="NCBIfam" id="TIGR01221">
    <property type="entry name" value="rmlC"/>
    <property type="match status" value="1"/>
</dbReference>
<name>A0A1I2GLL5_9BACT</name>
<dbReference type="RefSeq" id="WP_091545329.1">
    <property type="nucleotide sequence ID" value="NZ_FONY01000019.1"/>
</dbReference>
<dbReference type="GO" id="GO:0005829">
    <property type="term" value="C:cytosol"/>
    <property type="evidence" value="ECO:0007669"/>
    <property type="project" value="TreeGrafter"/>
</dbReference>
<dbReference type="Pfam" id="PF00908">
    <property type="entry name" value="dTDP_sugar_isom"/>
    <property type="match status" value="1"/>
</dbReference>
<sequence>MLFEFEHTLLSNLWLITPKPFQDERGLFFRFFCKKEFEKIGFSKEFAQLNHSINKLKGTIRGMHYQEPPFAETKLVRCIKGKILDVVVDIRQNSPTFLQHYAVELSAENKRMLLIPEGFAHGFQTLEDDTEILYHHTNFYTPSAERGLRYNDLMLNISWIMLPTAISERDANFPLLSKDFKGIFIEN</sequence>
<reference evidence="8 9" key="1">
    <citation type="submission" date="2016-10" db="EMBL/GenBank/DDBJ databases">
        <authorList>
            <person name="de Groot N.N."/>
        </authorList>
    </citation>
    <scope>NUCLEOTIDE SEQUENCE [LARGE SCALE GENOMIC DNA]</scope>
    <source>
        <strain>GEY</strain>
        <strain evidence="9">DSM 9560</strain>
    </source>
</reference>
<dbReference type="GO" id="GO:0019305">
    <property type="term" value="P:dTDP-rhamnose biosynthetic process"/>
    <property type="evidence" value="ECO:0007669"/>
    <property type="project" value="UniProtKB-UniRule"/>
</dbReference>
<dbReference type="InterPro" id="IPR011051">
    <property type="entry name" value="RmlC_Cupin_sf"/>
</dbReference>
<dbReference type="CDD" id="cd00438">
    <property type="entry name" value="cupin_RmlC"/>
    <property type="match status" value="1"/>
</dbReference>
<protein>
    <recommendedName>
        <fullName evidence="4 7">dTDP-4-dehydrorhamnose 3,5-epimerase</fullName>
        <ecNumber evidence="3 7">5.1.3.13</ecNumber>
    </recommendedName>
    <alternativeName>
        <fullName evidence="7">Thymidine diphospho-4-keto-rhamnose 3,5-epimerase</fullName>
    </alternativeName>
</protein>
<dbReference type="InterPro" id="IPR014710">
    <property type="entry name" value="RmlC-like_jellyroll"/>
</dbReference>
<dbReference type="UniPathway" id="UPA00124"/>
<dbReference type="SUPFAM" id="SSF51182">
    <property type="entry name" value="RmlC-like cupins"/>
    <property type="match status" value="1"/>
</dbReference>
<evidence type="ECO:0000313" key="8">
    <source>
        <dbReference type="EMBL" id="SFF18138.1"/>
    </source>
</evidence>
<keyword evidence="7" id="KW-0413">Isomerase</keyword>
<dbReference type="AlphaFoldDB" id="A0A1I2GLL5"/>
<evidence type="ECO:0000256" key="6">
    <source>
        <dbReference type="PIRSR" id="PIRSR600888-3"/>
    </source>
</evidence>
<evidence type="ECO:0000256" key="2">
    <source>
        <dbReference type="ARBA" id="ARBA00001997"/>
    </source>
</evidence>